<dbReference type="STRING" id="1715989.NITINOP_3224"/>
<organism evidence="2 3">
    <name type="scientific">Candidatus Nitrospira inopinata</name>
    <dbReference type="NCBI Taxonomy" id="1715989"/>
    <lineage>
        <taxon>Bacteria</taxon>
        <taxon>Pseudomonadati</taxon>
        <taxon>Nitrospirota</taxon>
        <taxon>Nitrospiria</taxon>
        <taxon>Nitrospirales</taxon>
        <taxon>Nitrospiraceae</taxon>
        <taxon>Nitrospira</taxon>
    </lineage>
</organism>
<keyword evidence="3" id="KW-1185">Reference proteome</keyword>
<sequence length="137" mass="15428">MPIENKWKANLEKVAFAKRFPGLLTEWRDCQGKTVEAVIPLTGRQGAAVVSFTDGTFFVVPPLAPEAWELGQALVDARSNLEPKHRSAYEEYDRLAAKDAEALRSARLEKIVGAIQNNVDRIPELKERIKALVQEWK</sequence>
<dbReference type="Pfam" id="PF08711">
    <property type="entry name" value="Med26"/>
    <property type="match status" value="1"/>
</dbReference>
<proteinExistence type="predicted"/>
<dbReference type="AlphaFoldDB" id="A0A0S4L0M5"/>
<reference evidence="3" key="1">
    <citation type="submission" date="2015-09" db="EMBL/GenBank/DDBJ databases">
        <authorList>
            <person name="Daims H."/>
        </authorList>
    </citation>
    <scope>NUCLEOTIDE SEQUENCE [LARGE SCALE GENOMIC DNA]</scope>
</reference>
<evidence type="ECO:0000313" key="2">
    <source>
        <dbReference type="EMBL" id="CUQ68196.1"/>
    </source>
</evidence>
<dbReference type="OrthoDB" id="9788589at2"/>
<protein>
    <recommendedName>
        <fullName evidence="1">TFIIS N-terminal domain-containing protein</fullName>
    </recommendedName>
</protein>
<dbReference type="InterPro" id="IPR017923">
    <property type="entry name" value="TFIIS_N"/>
</dbReference>
<accession>A0A0S4L0M5</accession>
<dbReference type="RefSeq" id="WP_062487315.1">
    <property type="nucleotide sequence ID" value="NZ_LN885086.1"/>
</dbReference>
<feature type="domain" description="TFIIS N-terminal" evidence="1">
    <location>
        <begin position="99"/>
        <end position="137"/>
    </location>
</feature>
<gene>
    <name evidence="2" type="ORF">NITINOP_3224</name>
</gene>
<evidence type="ECO:0000313" key="3">
    <source>
        <dbReference type="Proteomes" id="UP000066284"/>
    </source>
</evidence>
<dbReference type="Proteomes" id="UP000066284">
    <property type="component" value="Chromosome 1"/>
</dbReference>
<dbReference type="EMBL" id="LN885086">
    <property type="protein sequence ID" value="CUQ68196.1"/>
    <property type="molecule type" value="Genomic_DNA"/>
</dbReference>
<name>A0A0S4L0M5_9BACT</name>
<evidence type="ECO:0000259" key="1">
    <source>
        <dbReference type="Pfam" id="PF08711"/>
    </source>
</evidence>
<dbReference type="KEGG" id="nio:NITINOP_3224"/>